<evidence type="ECO:0000313" key="3">
    <source>
        <dbReference type="Proteomes" id="UP000249390"/>
    </source>
</evidence>
<keyword evidence="3" id="KW-1185">Reference proteome</keyword>
<accession>A0A328D2R7</accession>
<proteinExistence type="predicted"/>
<feature type="region of interest" description="Disordered" evidence="1">
    <location>
        <begin position="64"/>
        <end position="105"/>
    </location>
</feature>
<organism evidence="2 3">
    <name type="scientific">Cuscuta australis</name>
    <dbReference type="NCBI Taxonomy" id="267555"/>
    <lineage>
        <taxon>Eukaryota</taxon>
        <taxon>Viridiplantae</taxon>
        <taxon>Streptophyta</taxon>
        <taxon>Embryophyta</taxon>
        <taxon>Tracheophyta</taxon>
        <taxon>Spermatophyta</taxon>
        <taxon>Magnoliopsida</taxon>
        <taxon>eudicotyledons</taxon>
        <taxon>Gunneridae</taxon>
        <taxon>Pentapetalae</taxon>
        <taxon>asterids</taxon>
        <taxon>lamiids</taxon>
        <taxon>Solanales</taxon>
        <taxon>Convolvulaceae</taxon>
        <taxon>Cuscuteae</taxon>
        <taxon>Cuscuta</taxon>
        <taxon>Cuscuta subgen. Grammica</taxon>
        <taxon>Cuscuta sect. Cleistogrammica</taxon>
    </lineage>
</organism>
<sequence length="105" mass="11132">MNLLKLNQNPTAAPLEPRVNTACAAAPLSADTAAELAGGPCSSFQTPCLLPQVYHATPLLRPSRRANAGCGKKERTRKKAGDERGRKLKMCEDEATNGAEGDGQR</sequence>
<dbReference type="EMBL" id="NQVE01000195">
    <property type="protein sequence ID" value="RAL40097.1"/>
    <property type="molecule type" value="Genomic_DNA"/>
</dbReference>
<dbReference type="AlphaFoldDB" id="A0A328D2R7"/>
<reference evidence="2 3" key="1">
    <citation type="submission" date="2018-06" db="EMBL/GenBank/DDBJ databases">
        <title>The Genome of Cuscuta australis (Dodder) Provides Insight into the Evolution of Plant Parasitism.</title>
        <authorList>
            <person name="Liu H."/>
        </authorList>
    </citation>
    <scope>NUCLEOTIDE SEQUENCE [LARGE SCALE GENOMIC DNA]</scope>
    <source>
        <strain evidence="3">cv. Yunnan</strain>
        <tissue evidence="2">Vines</tissue>
    </source>
</reference>
<protein>
    <submittedName>
        <fullName evidence="2">Uncharacterized protein</fullName>
    </submittedName>
</protein>
<dbReference type="Proteomes" id="UP000249390">
    <property type="component" value="Unassembled WGS sequence"/>
</dbReference>
<gene>
    <name evidence="2" type="ORF">DM860_008237</name>
</gene>
<evidence type="ECO:0000256" key="1">
    <source>
        <dbReference type="SAM" id="MobiDB-lite"/>
    </source>
</evidence>
<comment type="caution">
    <text evidence="2">The sequence shown here is derived from an EMBL/GenBank/DDBJ whole genome shotgun (WGS) entry which is preliminary data.</text>
</comment>
<evidence type="ECO:0000313" key="2">
    <source>
        <dbReference type="EMBL" id="RAL40097.1"/>
    </source>
</evidence>
<name>A0A328D2R7_9ASTE</name>
<feature type="compositionally biased region" description="Basic and acidic residues" evidence="1">
    <location>
        <begin position="79"/>
        <end position="92"/>
    </location>
</feature>